<dbReference type="InterPro" id="IPR000182">
    <property type="entry name" value="GNAT_dom"/>
</dbReference>
<dbReference type="PANTHER" id="PTHR42997:SF1">
    <property type="entry name" value="AP-4-A PHOSPHORYLASE"/>
    <property type="match status" value="1"/>
</dbReference>
<evidence type="ECO:0000313" key="4">
    <source>
        <dbReference type="EMBL" id="MFD2682075.1"/>
    </source>
</evidence>
<accession>A0ABW5RUS9</accession>
<organism evidence="4 5">
    <name type="scientific">Bacillus seohaeanensis</name>
    <dbReference type="NCBI Taxonomy" id="284580"/>
    <lineage>
        <taxon>Bacteria</taxon>
        <taxon>Bacillati</taxon>
        <taxon>Bacillota</taxon>
        <taxon>Bacilli</taxon>
        <taxon>Bacillales</taxon>
        <taxon>Bacillaceae</taxon>
        <taxon>Bacillus</taxon>
    </lineage>
</organism>
<dbReference type="InterPro" id="IPR016181">
    <property type="entry name" value="Acyl_CoA_acyltransferase"/>
</dbReference>
<feature type="short sequence motif" description="Histidine triad motif" evidence="1">
    <location>
        <begin position="250"/>
        <end position="254"/>
    </location>
</feature>
<dbReference type="PROSITE" id="PS51084">
    <property type="entry name" value="HIT_2"/>
    <property type="match status" value="1"/>
</dbReference>
<name>A0ABW5RUS9_9BACI</name>
<evidence type="ECO:0000256" key="1">
    <source>
        <dbReference type="PROSITE-ProRule" id="PRU00464"/>
    </source>
</evidence>
<dbReference type="InterPro" id="IPR052908">
    <property type="entry name" value="AP-4-A_phosphorylase"/>
</dbReference>
<dbReference type="Pfam" id="PF01230">
    <property type="entry name" value="HIT"/>
    <property type="match status" value="1"/>
</dbReference>
<keyword evidence="4" id="KW-0808">Transferase</keyword>
<comment type="caution">
    <text evidence="4">The sequence shown here is derived from an EMBL/GenBank/DDBJ whole genome shotgun (WGS) entry which is preliminary data.</text>
</comment>
<feature type="domain" description="N-acetyltransferase" evidence="3">
    <location>
        <begin position="4"/>
        <end position="155"/>
    </location>
</feature>
<proteinExistence type="predicted"/>
<dbReference type="EMBL" id="JBHUMF010000031">
    <property type="protein sequence ID" value="MFD2682075.1"/>
    <property type="molecule type" value="Genomic_DNA"/>
</dbReference>
<evidence type="ECO:0000259" key="2">
    <source>
        <dbReference type="PROSITE" id="PS51084"/>
    </source>
</evidence>
<dbReference type="Pfam" id="PF00583">
    <property type="entry name" value="Acetyltransf_1"/>
    <property type="match status" value="1"/>
</dbReference>
<dbReference type="GO" id="GO:0016746">
    <property type="term" value="F:acyltransferase activity"/>
    <property type="evidence" value="ECO:0007669"/>
    <property type="project" value="UniProtKB-KW"/>
</dbReference>
<dbReference type="Gene3D" id="3.40.630.30">
    <property type="match status" value="1"/>
</dbReference>
<dbReference type="EC" id="2.3.1.-" evidence="4"/>
<evidence type="ECO:0000259" key="3">
    <source>
        <dbReference type="PROSITE" id="PS51186"/>
    </source>
</evidence>
<dbReference type="InterPro" id="IPR011146">
    <property type="entry name" value="HIT-like"/>
</dbReference>
<evidence type="ECO:0000313" key="5">
    <source>
        <dbReference type="Proteomes" id="UP001597506"/>
    </source>
</evidence>
<feature type="domain" description="HIT" evidence="2">
    <location>
        <begin position="159"/>
        <end position="265"/>
    </location>
</feature>
<dbReference type="SUPFAM" id="SSF55729">
    <property type="entry name" value="Acyl-CoA N-acyltransferases (Nat)"/>
    <property type="match status" value="1"/>
</dbReference>
<dbReference type="PROSITE" id="PS51186">
    <property type="entry name" value="GNAT"/>
    <property type="match status" value="1"/>
</dbReference>
<dbReference type="SUPFAM" id="SSF54197">
    <property type="entry name" value="HIT-like"/>
    <property type="match status" value="1"/>
</dbReference>
<dbReference type="PANTHER" id="PTHR42997">
    <property type="entry name" value="HIT FAMILY HYDROLASE"/>
    <property type="match status" value="1"/>
</dbReference>
<protein>
    <submittedName>
        <fullName evidence="4">GNAT family N-acetyltransferase</fullName>
        <ecNumber evidence="4">2.3.1.-</ecNumber>
    </submittedName>
</protein>
<dbReference type="InterPro" id="IPR036265">
    <property type="entry name" value="HIT-like_sf"/>
</dbReference>
<dbReference type="Proteomes" id="UP001597506">
    <property type="component" value="Unassembled WGS sequence"/>
</dbReference>
<reference evidence="5" key="1">
    <citation type="journal article" date="2019" name="Int. J. Syst. Evol. Microbiol.">
        <title>The Global Catalogue of Microorganisms (GCM) 10K type strain sequencing project: providing services to taxonomists for standard genome sequencing and annotation.</title>
        <authorList>
            <consortium name="The Broad Institute Genomics Platform"/>
            <consortium name="The Broad Institute Genome Sequencing Center for Infectious Disease"/>
            <person name="Wu L."/>
            <person name="Ma J."/>
        </authorList>
    </citation>
    <scope>NUCLEOTIDE SEQUENCE [LARGE SCALE GENOMIC DNA]</scope>
    <source>
        <strain evidence="5">KCTC 3913</strain>
    </source>
</reference>
<gene>
    <name evidence="4" type="ORF">ACFSUL_15145</name>
</gene>
<keyword evidence="5" id="KW-1185">Reference proteome</keyword>
<sequence length="282" mass="32284">MMNFTFKKMTQQQAEVIASWKYDGIFAFYDMTADEEDYKEFIDPALRSENYFAVFKEDELAGFFCYQRTDGNFVEIGLGMSPLYTGQGNGATFIKAGLDFGQSYFNPDGFCLSVATFNERAIKVYKKLGFKETESFMQSTNGSEYPFSKMELPLYSNCVFCHFELEKQQKIVLENELCAFLQLPQEVLVGSGVIVPKAHRKTVFDLTEQEWQATYELLHNVKSYLDTTFTPDGYNVGWNVGSTGGQHIPHAHLHVIPRFNDEPYAGKGIRHWLKQKSNGRNI</sequence>
<keyword evidence="4" id="KW-0012">Acyltransferase</keyword>
<dbReference type="Gene3D" id="3.30.428.10">
    <property type="entry name" value="HIT-like"/>
    <property type="match status" value="1"/>
</dbReference>
<dbReference type="RefSeq" id="WP_377936795.1">
    <property type="nucleotide sequence ID" value="NZ_JBHUMF010000031.1"/>
</dbReference>